<evidence type="ECO:0008006" key="4">
    <source>
        <dbReference type="Google" id="ProtNLM"/>
    </source>
</evidence>
<dbReference type="AlphaFoldDB" id="A0A2G4YQ27"/>
<dbReference type="EMBL" id="PDEM01000024">
    <property type="protein sequence ID" value="PHZ84431.1"/>
    <property type="molecule type" value="Genomic_DNA"/>
</dbReference>
<keyword evidence="3" id="KW-1185">Reference proteome</keyword>
<accession>A0A2G4YQ27</accession>
<keyword evidence="1" id="KW-0732">Signal</keyword>
<organism evidence="2 3">
    <name type="scientific">Paremcibacter congregatus</name>
    <dbReference type="NCBI Taxonomy" id="2043170"/>
    <lineage>
        <taxon>Bacteria</taxon>
        <taxon>Pseudomonadati</taxon>
        <taxon>Pseudomonadota</taxon>
        <taxon>Alphaproteobacteria</taxon>
        <taxon>Emcibacterales</taxon>
        <taxon>Emcibacteraceae</taxon>
        <taxon>Paremcibacter</taxon>
    </lineage>
</organism>
<sequence length="149" mass="17263">MKLPLKFCLVLAGLLGLSACGGPRYQTVYDYTPPPNEQGRMCLNQCLDSKTYCERSGQQVQLEQKKVCLTEESARADAEFHHYMREMKQAGEKIEKDYYDFYRDYSCNRYDGRRRDPSCEVNYRACYQNCGGEVRAQTFCVANCDEIPQ</sequence>
<evidence type="ECO:0000313" key="2">
    <source>
        <dbReference type="EMBL" id="PHZ84431.1"/>
    </source>
</evidence>
<reference evidence="2 3" key="1">
    <citation type="submission" date="2017-10" db="EMBL/GenBank/DDBJ databases">
        <title>Frigbacter circumglobatus gen. nov. sp. nov., isolated from sediment cultured in situ.</title>
        <authorList>
            <person name="Zhao Z."/>
        </authorList>
    </citation>
    <scope>NUCLEOTIDE SEQUENCE [LARGE SCALE GENOMIC DNA]</scope>
    <source>
        <strain evidence="2 3">ZYL</strain>
    </source>
</reference>
<dbReference type="Proteomes" id="UP000229730">
    <property type="component" value="Unassembled WGS sequence"/>
</dbReference>
<gene>
    <name evidence="2" type="ORF">CRD36_11500</name>
</gene>
<proteinExistence type="predicted"/>
<feature type="signal peptide" evidence="1">
    <location>
        <begin position="1"/>
        <end position="21"/>
    </location>
</feature>
<dbReference type="RefSeq" id="WP_099473367.1">
    <property type="nucleotide sequence ID" value="NZ_CP041025.1"/>
</dbReference>
<comment type="caution">
    <text evidence="2">The sequence shown here is derived from an EMBL/GenBank/DDBJ whole genome shotgun (WGS) entry which is preliminary data.</text>
</comment>
<dbReference type="PROSITE" id="PS51257">
    <property type="entry name" value="PROKAR_LIPOPROTEIN"/>
    <property type="match status" value="1"/>
</dbReference>
<dbReference type="OrthoDB" id="7303705at2"/>
<dbReference type="InParanoid" id="A0A2G4YQ27"/>
<evidence type="ECO:0000313" key="3">
    <source>
        <dbReference type="Proteomes" id="UP000229730"/>
    </source>
</evidence>
<name>A0A2G4YQ27_9PROT</name>
<evidence type="ECO:0000256" key="1">
    <source>
        <dbReference type="SAM" id="SignalP"/>
    </source>
</evidence>
<protein>
    <recommendedName>
        <fullName evidence="4">Lipoprotein</fullName>
    </recommendedName>
</protein>
<feature type="chain" id="PRO_5013619762" description="Lipoprotein" evidence="1">
    <location>
        <begin position="22"/>
        <end position="149"/>
    </location>
</feature>